<evidence type="ECO:0008006" key="3">
    <source>
        <dbReference type="Google" id="ProtNLM"/>
    </source>
</evidence>
<dbReference type="EMBL" id="JBEPMA010000001">
    <property type="protein sequence ID" value="MET3616703.1"/>
    <property type="molecule type" value="Genomic_DNA"/>
</dbReference>
<dbReference type="RefSeq" id="WP_354366703.1">
    <property type="nucleotide sequence ID" value="NZ_JBEPMA010000001.1"/>
</dbReference>
<organism evidence="1 2">
    <name type="scientific">Peptoniphilus olsenii</name>
    <dbReference type="NCBI Taxonomy" id="411570"/>
    <lineage>
        <taxon>Bacteria</taxon>
        <taxon>Bacillati</taxon>
        <taxon>Bacillota</taxon>
        <taxon>Tissierellia</taxon>
        <taxon>Tissierellales</taxon>
        <taxon>Peptoniphilaceae</taxon>
        <taxon>Peptoniphilus</taxon>
    </lineage>
</organism>
<sequence>MKILPKVIKFVVAKKLLKNKKKRRFKRTMRKRALKHPLSSSKILYRASRIKFRNKFLK</sequence>
<gene>
    <name evidence="1" type="ORF">ABID14_000323</name>
</gene>
<comment type="caution">
    <text evidence="1">The sequence shown here is derived from an EMBL/GenBank/DDBJ whole genome shotgun (WGS) entry which is preliminary data.</text>
</comment>
<keyword evidence="2" id="KW-1185">Reference proteome</keyword>
<protein>
    <recommendedName>
        <fullName evidence="3">50S ribosomal protein L35</fullName>
    </recommendedName>
</protein>
<reference evidence="1 2" key="1">
    <citation type="submission" date="2024-06" db="EMBL/GenBank/DDBJ databases">
        <title>Genomic Encyclopedia of Type Strains, Phase IV (KMG-IV): sequencing the most valuable type-strain genomes for metagenomic binning, comparative biology and taxonomic classification.</title>
        <authorList>
            <person name="Goeker M."/>
        </authorList>
    </citation>
    <scope>NUCLEOTIDE SEQUENCE [LARGE SCALE GENOMIC DNA]</scope>
    <source>
        <strain evidence="1 2">DSM 21460</strain>
    </source>
</reference>
<evidence type="ECO:0000313" key="2">
    <source>
        <dbReference type="Proteomes" id="UP001549162"/>
    </source>
</evidence>
<dbReference type="Proteomes" id="UP001549162">
    <property type="component" value="Unassembled WGS sequence"/>
</dbReference>
<name>A0ABV2J7H8_9FIRM</name>
<proteinExistence type="predicted"/>
<accession>A0ABV2J7H8</accession>
<evidence type="ECO:0000313" key="1">
    <source>
        <dbReference type="EMBL" id="MET3616703.1"/>
    </source>
</evidence>